<name>A0ABQ1NA23_9BACT</name>
<organism evidence="1 2">
    <name type="scientific">Marivirga lumbricoides</name>
    <dbReference type="NCBI Taxonomy" id="1046115"/>
    <lineage>
        <taxon>Bacteria</taxon>
        <taxon>Pseudomonadati</taxon>
        <taxon>Bacteroidota</taxon>
        <taxon>Cytophagia</taxon>
        <taxon>Cytophagales</taxon>
        <taxon>Marivirgaceae</taxon>
        <taxon>Marivirga</taxon>
    </lineage>
</organism>
<dbReference type="InterPro" id="IPR043733">
    <property type="entry name" value="DUF5677"/>
</dbReference>
<dbReference type="Proteomes" id="UP000636010">
    <property type="component" value="Unassembled WGS sequence"/>
</dbReference>
<dbReference type="Pfam" id="PF18928">
    <property type="entry name" value="DUF5677"/>
    <property type="match status" value="1"/>
</dbReference>
<dbReference type="EMBL" id="BMEC01000026">
    <property type="protein sequence ID" value="GGC56049.1"/>
    <property type="molecule type" value="Genomic_DNA"/>
</dbReference>
<sequence>MINTKLLAMKNVNIFKGALDKCDILIDQIPKDGSNRNVLLYGYFISLIQLAKDLDFLRENNRIHSFLLISRVFVETYLDLKLVIEINGYEKRLILDSCKQELRSLNHVLQSKDLIIEDRIPLISRKYELESDIEMISNHDVPKIFTIKDKFKALKMEPEYHFLYSSLSSFAHNDVQKVMENHFLFHPDKVVLSNSSRPKEHHVSMIIPYLEAFMNDARSILEKKCSGL</sequence>
<evidence type="ECO:0000313" key="2">
    <source>
        <dbReference type="Proteomes" id="UP000636010"/>
    </source>
</evidence>
<gene>
    <name evidence="1" type="ORF">GCM10011506_47170</name>
</gene>
<evidence type="ECO:0008006" key="3">
    <source>
        <dbReference type="Google" id="ProtNLM"/>
    </source>
</evidence>
<accession>A0ABQ1NA23</accession>
<reference evidence="2" key="1">
    <citation type="journal article" date="2019" name="Int. J. Syst. Evol. Microbiol.">
        <title>The Global Catalogue of Microorganisms (GCM) 10K type strain sequencing project: providing services to taxonomists for standard genome sequencing and annotation.</title>
        <authorList>
            <consortium name="The Broad Institute Genomics Platform"/>
            <consortium name="The Broad Institute Genome Sequencing Center for Infectious Disease"/>
            <person name="Wu L."/>
            <person name="Ma J."/>
        </authorList>
    </citation>
    <scope>NUCLEOTIDE SEQUENCE [LARGE SCALE GENOMIC DNA]</scope>
    <source>
        <strain evidence="2">CGMCC 1.10832</strain>
    </source>
</reference>
<keyword evidence="2" id="KW-1185">Reference proteome</keyword>
<evidence type="ECO:0000313" key="1">
    <source>
        <dbReference type="EMBL" id="GGC56049.1"/>
    </source>
</evidence>
<protein>
    <recommendedName>
        <fullName evidence="3">HEPN domain-containing protein</fullName>
    </recommendedName>
</protein>
<comment type="caution">
    <text evidence="1">The sequence shown here is derived from an EMBL/GenBank/DDBJ whole genome shotgun (WGS) entry which is preliminary data.</text>
</comment>
<proteinExistence type="predicted"/>
<dbReference type="RefSeq" id="WP_188467826.1">
    <property type="nucleotide sequence ID" value="NZ_BAABHU010000026.1"/>
</dbReference>